<dbReference type="PROSITE" id="PS51257">
    <property type="entry name" value="PROKAR_LIPOPROTEIN"/>
    <property type="match status" value="1"/>
</dbReference>
<evidence type="ECO:0000313" key="2">
    <source>
        <dbReference type="Proteomes" id="UP001596549"/>
    </source>
</evidence>
<dbReference type="EMBL" id="JBHTCP010000015">
    <property type="protein sequence ID" value="MFC7371947.1"/>
    <property type="molecule type" value="Genomic_DNA"/>
</dbReference>
<sequence>MKKLLSVFIGIMLLSGCSSDDEERFSRNAESMMKERYGVESKVSSIKEAGAGSIFVILVAWMVTDDFEAEMVTEDEHVIKFTAYGNNDENQPIDDNFIEKKHEYLLKHDGAYKQTIQSLKNNGLDSIEYDSGTTDGAAAHVHIKASYDGRTVDVERMVNDFNTGARKIVGKKHYEISLSLSTTVKTMTSSDYDGSENAHIYTPTYAVDSLDEFKQKLAQQFGALHAQKTMTQEFLAEFEKYEVTASSDLKKVEHEDLTVDLYEHHVRMYVQQPYNADSLLKAFELLNKAGMEDTTVSLSLDKTGEIVCKASDIQKLADLEKCY</sequence>
<protein>
    <recommendedName>
        <fullName evidence="3">DUF1672 domain-containing protein</fullName>
    </recommendedName>
</protein>
<keyword evidence="2" id="KW-1185">Reference proteome</keyword>
<organism evidence="1 2">
    <name type="scientific">Fictibacillus iocasae</name>
    <dbReference type="NCBI Taxonomy" id="2715437"/>
    <lineage>
        <taxon>Bacteria</taxon>
        <taxon>Bacillati</taxon>
        <taxon>Bacillota</taxon>
        <taxon>Bacilli</taxon>
        <taxon>Bacillales</taxon>
        <taxon>Fictibacillaceae</taxon>
        <taxon>Fictibacillus</taxon>
    </lineage>
</organism>
<dbReference type="Proteomes" id="UP001596549">
    <property type="component" value="Unassembled WGS sequence"/>
</dbReference>
<reference evidence="2" key="1">
    <citation type="journal article" date="2019" name="Int. J. Syst. Evol. Microbiol.">
        <title>The Global Catalogue of Microorganisms (GCM) 10K type strain sequencing project: providing services to taxonomists for standard genome sequencing and annotation.</title>
        <authorList>
            <consortium name="The Broad Institute Genomics Platform"/>
            <consortium name="The Broad Institute Genome Sequencing Center for Infectious Disease"/>
            <person name="Wu L."/>
            <person name="Ma J."/>
        </authorList>
    </citation>
    <scope>NUCLEOTIDE SEQUENCE [LARGE SCALE GENOMIC DNA]</scope>
    <source>
        <strain evidence="2">NBRC 106396</strain>
    </source>
</reference>
<evidence type="ECO:0008006" key="3">
    <source>
        <dbReference type="Google" id="ProtNLM"/>
    </source>
</evidence>
<proteinExistence type="predicted"/>
<evidence type="ECO:0000313" key="1">
    <source>
        <dbReference type="EMBL" id="MFC7371947.1"/>
    </source>
</evidence>
<dbReference type="RefSeq" id="WP_379749038.1">
    <property type="nucleotide sequence ID" value="NZ_JBHTCP010000015.1"/>
</dbReference>
<accession>A0ABW2NRI1</accession>
<name>A0ABW2NRI1_9BACL</name>
<comment type="caution">
    <text evidence="1">The sequence shown here is derived from an EMBL/GenBank/DDBJ whole genome shotgun (WGS) entry which is preliminary data.</text>
</comment>
<gene>
    <name evidence="1" type="ORF">ACFQPF_09670</name>
</gene>